<feature type="coiled-coil region" evidence="1">
    <location>
        <begin position="38"/>
        <end position="90"/>
    </location>
</feature>
<dbReference type="AlphaFoldDB" id="A0AA36E625"/>
<dbReference type="EMBL" id="OX465081">
    <property type="protein sequence ID" value="CAI9284679.1"/>
    <property type="molecule type" value="Genomic_DNA"/>
</dbReference>
<accession>A0AA36E625</accession>
<keyword evidence="1" id="KW-0175">Coiled coil</keyword>
<proteinExistence type="predicted"/>
<protein>
    <submittedName>
        <fullName evidence="3">Uncharacterized protein</fullName>
    </submittedName>
</protein>
<feature type="region of interest" description="Disordered" evidence="2">
    <location>
        <begin position="120"/>
        <end position="144"/>
    </location>
</feature>
<evidence type="ECO:0000313" key="4">
    <source>
        <dbReference type="Proteomes" id="UP001177003"/>
    </source>
</evidence>
<name>A0AA36E625_LACSI</name>
<evidence type="ECO:0000256" key="2">
    <source>
        <dbReference type="SAM" id="MobiDB-lite"/>
    </source>
</evidence>
<dbReference type="Proteomes" id="UP001177003">
    <property type="component" value="Chromosome 5"/>
</dbReference>
<evidence type="ECO:0000256" key="1">
    <source>
        <dbReference type="SAM" id="Coils"/>
    </source>
</evidence>
<sequence length="144" mass="15859">MIFKPFVVVFFGILICTVDIIYATNLESKLFDIDVAIARSVEGQIKAARIQMQDSETKLRQISGSLKMKVENILGKLTAARMQIQDAESQLGQISGSMEEDEEIPSEKVVGMFSDDIRNNQDRQLNNGAGRGGTSTFDSEGPII</sequence>
<evidence type="ECO:0000313" key="3">
    <source>
        <dbReference type="EMBL" id="CAI9284679.1"/>
    </source>
</evidence>
<organism evidence="3 4">
    <name type="scientific">Lactuca saligna</name>
    <name type="common">Willowleaf lettuce</name>
    <dbReference type="NCBI Taxonomy" id="75948"/>
    <lineage>
        <taxon>Eukaryota</taxon>
        <taxon>Viridiplantae</taxon>
        <taxon>Streptophyta</taxon>
        <taxon>Embryophyta</taxon>
        <taxon>Tracheophyta</taxon>
        <taxon>Spermatophyta</taxon>
        <taxon>Magnoliopsida</taxon>
        <taxon>eudicotyledons</taxon>
        <taxon>Gunneridae</taxon>
        <taxon>Pentapetalae</taxon>
        <taxon>asterids</taxon>
        <taxon>campanulids</taxon>
        <taxon>Asterales</taxon>
        <taxon>Asteraceae</taxon>
        <taxon>Cichorioideae</taxon>
        <taxon>Cichorieae</taxon>
        <taxon>Lactucinae</taxon>
        <taxon>Lactuca</taxon>
    </lineage>
</organism>
<gene>
    <name evidence="3" type="ORF">LSALG_LOCUS24193</name>
</gene>
<reference evidence="3" key="1">
    <citation type="submission" date="2023-04" db="EMBL/GenBank/DDBJ databases">
        <authorList>
            <person name="Vijverberg K."/>
            <person name="Xiong W."/>
            <person name="Schranz E."/>
        </authorList>
    </citation>
    <scope>NUCLEOTIDE SEQUENCE</scope>
</reference>
<keyword evidence="4" id="KW-1185">Reference proteome</keyword>